<accession>A0ABS3NDB9</accession>
<dbReference type="Proteomes" id="UP000664882">
    <property type="component" value="Unassembled WGS sequence"/>
</dbReference>
<gene>
    <name evidence="3" type="ORF">J3U76_01780</name>
</gene>
<protein>
    <submittedName>
        <fullName evidence="3">Cytochrome C biogenesis protein</fullName>
    </submittedName>
</protein>
<evidence type="ECO:0000313" key="4">
    <source>
        <dbReference type="Proteomes" id="UP000664882"/>
    </source>
</evidence>
<dbReference type="InterPro" id="IPR028250">
    <property type="entry name" value="DsbDN"/>
</dbReference>
<keyword evidence="4" id="KW-1185">Reference proteome</keyword>
<keyword evidence="1" id="KW-0732">Signal</keyword>
<feature type="signal peptide" evidence="1">
    <location>
        <begin position="1"/>
        <end position="30"/>
    </location>
</feature>
<dbReference type="Pfam" id="PF11412">
    <property type="entry name" value="DsbD_N"/>
    <property type="match status" value="1"/>
</dbReference>
<dbReference type="Gene3D" id="2.60.40.1250">
    <property type="entry name" value="Thiol:disulfide interchange protein DsbD, N-terminal domain"/>
    <property type="match status" value="1"/>
</dbReference>
<dbReference type="PANTHER" id="PTHR32234">
    <property type="entry name" value="THIOL:DISULFIDE INTERCHANGE PROTEIN DSBD"/>
    <property type="match status" value="1"/>
</dbReference>
<sequence length="157" mass="17497">MLTKYQPLAAKLVPPSLALACLFAILPVQAGLFDWLGGTDTTSNKKPDFLPVEQAFVLSSEQKNNQLQLSFSIAPQHYLYRHTIEVSAKQAALGDWTLPNGKPHQDEYFGKSQVYYQQLTLEIPLNAVEQDALVEVRYQGCTTGLCYPPQTIKIALQ</sequence>
<reference evidence="3 4" key="1">
    <citation type="submission" date="2021-03" db="EMBL/GenBank/DDBJ databases">
        <title>Oceanisphaera sp. nov., isolated from the intestine.</title>
        <authorList>
            <person name="Zhao L.-H."/>
            <person name="Shi L.-F."/>
        </authorList>
    </citation>
    <scope>NUCLEOTIDE SEQUENCE [LARGE SCALE GENOMIC DNA]</scope>
    <source>
        <strain evidence="3 4">DM8</strain>
    </source>
</reference>
<dbReference type="RefSeq" id="WP_208003959.1">
    <property type="nucleotide sequence ID" value="NZ_JAGDFX010000002.1"/>
</dbReference>
<evidence type="ECO:0000256" key="1">
    <source>
        <dbReference type="SAM" id="SignalP"/>
    </source>
</evidence>
<feature type="domain" description="Thiol:disulfide interchange protein DsbD N-terminal" evidence="2">
    <location>
        <begin position="47"/>
        <end position="155"/>
    </location>
</feature>
<feature type="chain" id="PRO_5046659758" evidence="1">
    <location>
        <begin position="31"/>
        <end position="157"/>
    </location>
</feature>
<name>A0ABS3NDB9_9GAMM</name>
<dbReference type="InterPro" id="IPR036929">
    <property type="entry name" value="DsbDN_sf"/>
</dbReference>
<proteinExistence type="predicted"/>
<comment type="caution">
    <text evidence="3">The sequence shown here is derived from an EMBL/GenBank/DDBJ whole genome shotgun (WGS) entry which is preliminary data.</text>
</comment>
<dbReference type="SUPFAM" id="SSF74863">
    <property type="entry name" value="Thiol:disulfide interchange protein DsbD, N-terminal domain (DsbD-alpha)"/>
    <property type="match status" value="1"/>
</dbReference>
<dbReference type="PANTHER" id="PTHR32234:SF0">
    <property type="entry name" value="THIOL:DISULFIDE INTERCHANGE PROTEIN DSBD"/>
    <property type="match status" value="1"/>
</dbReference>
<dbReference type="EMBL" id="JAGDFX010000002">
    <property type="protein sequence ID" value="MBO1518372.1"/>
    <property type="molecule type" value="Genomic_DNA"/>
</dbReference>
<organism evidence="3 4">
    <name type="scientific">Oceanisphaera pacifica</name>
    <dbReference type="NCBI Taxonomy" id="2818389"/>
    <lineage>
        <taxon>Bacteria</taxon>
        <taxon>Pseudomonadati</taxon>
        <taxon>Pseudomonadota</taxon>
        <taxon>Gammaproteobacteria</taxon>
        <taxon>Aeromonadales</taxon>
        <taxon>Aeromonadaceae</taxon>
        <taxon>Oceanisphaera</taxon>
    </lineage>
</organism>
<evidence type="ECO:0000259" key="2">
    <source>
        <dbReference type="Pfam" id="PF11412"/>
    </source>
</evidence>
<evidence type="ECO:0000313" key="3">
    <source>
        <dbReference type="EMBL" id="MBO1518372.1"/>
    </source>
</evidence>